<dbReference type="GO" id="GO:0004132">
    <property type="term" value="F:dCMP deaminase activity"/>
    <property type="evidence" value="ECO:0007669"/>
    <property type="project" value="UniProtKB-EC"/>
</dbReference>
<comment type="catalytic activity">
    <reaction evidence="10">
        <text>dCMP + H2O + H(+) = dUMP + NH4(+)</text>
        <dbReference type="Rhea" id="RHEA:22924"/>
        <dbReference type="ChEBI" id="CHEBI:15377"/>
        <dbReference type="ChEBI" id="CHEBI:15378"/>
        <dbReference type="ChEBI" id="CHEBI:28938"/>
        <dbReference type="ChEBI" id="CHEBI:57566"/>
        <dbReference type="ChEBI" id="CHEBI:246422"/>
        <dbReference type="EC" id="3.5.4.12"/>
    </reaction>
</comment>
<comment type="function">
    <text evidence="7">Supplies the nucleotide substrate for thymidylate synthetase.</text>
</comment>
<dbReference type="InterPro" id="IPR016192">
    <property type="entry name" value="APOBEC/CMP_deaminase_Zn-bd"/>
</dbReference>
<dbReference type="Pfam" id="PF00383">
    <property type="entry name" value="dCMP_cyt_deam_1"/>
    <property type="match status" value="1"/>
</dbReference>
<evidence type="ECO:0000313" key="13">
    <source>
        <dbReference type="EMBL" id="KHN82533.1"/>
    </source>
</evidence>
<evidence type="ECO:0000313" key="14">
    <source>
        <dbReference type="Proteomes" id="UP000031036"/>
    </source>
</evidence>
<evidence type="ECO:0000256" key="7">
    <source>
        <dbReference type="ARBA" id="ARBA00037036"/>
    </source>
</evidence>
<dbReference type="GO" id="GO:0008270">
    <property type="term" value="F:zinc ion binding"/>
    <property type="evidence" value="ECO:0007669"/>
    <property type="project" value="InterPro"/>
</dbReference>
<evidence type="ECO:0000256" key="4">
    <source>
        <dbReference type="ARBA" id="ARBA00022727"/>
    </source>
</evidence>
<keyword evidence="3" id="KW-0479">Metal-binding</keyword>
<dbReference type="OrthoDB" id="6710946at2759"/>
<evidence type="ECO:0000256" key="5">
    <source>
        <dbReference type="ARBA" id="ARBA00022801"/>
    </source>
</evidence>
<keyword evidence="14" id="KW-1185">Reference proteome</keyword>
<evidence type="ECO:0000256" key="10">
    <source>
        <dbReference type="ARBA" id="ARBA00052978"/>
    </source>
</evidence>
<keyword evidence="4" id="KW-0545">Nucleotide biosynthesis</keyword>
<dbReference type="InterPro" id="IPR035105">
    <property type="entry name" value="Deoxycytidylate_deaminase_dom"/>
</dbReference>
<dbReference type="PROSITE" id="PS00903">
    <property type="entry name" value="CYT_DCMP_DEAMINASES_1"/>
    <property type="match status" value="1"/>
</dbReference>
<evidence type="ECO:0000256" key="3">
    <source>
        <dbReference type="ARBA" id="ARBA00022723"/>
    </source>
</evidence>
<evidence type="ECO:0000256" key="11">
    <source>
        <dbReference type="ARBA" id="ARBA00071625"/>
    </source>
</evidence>
<gene>
    <name evidence="13" type="primary">DCTD</name>
    <name evidence="13" type="ORF">Tcan_15271</name>
</gene>
<evidence type="ECO:0000256" key="9">
    <source>
        <dbReference type="ARBA" id="ARBA00041763"/>
    </source>
</evidence>
<organism evidence="13 14">
    <name type="scientific">Toxocara canis</name>
    <name type="common">Canine roundworm</name>
    <dbReference type="NCBI Taxonomy" id="6265"/>
    <lineage>
        <taxon>Eukaryota</taxon>
        <taxon>Metazoa</taxon>
        <taxon>Ecdysozoa</taxon>
        <taxon>Nematoda</taxon>
        <taxon>Chromadorea</taxon>
        <taxon>Rhabditida</taxon>
        <taxon>Spirurina</taxon>
        <taxon>Ascaridomorpha</taxon>
        <taxon>Ascaridoidea</taxon>
        <taxon>Toxocaridae</taxon>
        <taxon>Toxocara</taxon>
    </lineage>
</organism>
<dbReference type="OMA" id="PEYFMAI"/>
<sequence length="252" mass="28177">MSSSYEKDRFDASKFFMASLMSGVVMQNGREECDGHMYSASADEVVADDSTDTSATRRTKTFNERRKEGKREQYLSWEEYFMAVACLAAQRSKDPVTQVGAVIVNPDLKIVGSGYNGMPNGCSDDIMPWGKISDNPLETKYPFVCHAEMNAILNRNCESIKGSTIYTVLFPCNECAKLIIQAGIKEVVYKRDKPNKVEVMASKKMFNITGVRFRQFHSSRRVLIDFASEQSGAVLGISEKSSENSNDKVCEN</sequence>
<evidence type="ECO:0000256" key="1">
    <source>
        <dbReference type="ARBA" id="ARBA00001947"/>
    </source>
</evidence>
<proteinExistence type="inferred from homology"/>
<accession>A0A0B2VLP1</accession>
<evidence type="ECO:0000256" key="2">
    <source>
        <dbReference type="ARBA" id="ARBA00006576"/>
    </source>
</evidence>
<dbReference type="STRING" id="6265.A0A0B2VLP1"/>
<dbReference type="GO" id="GO:0009165">
    <property type="term" value="P:nucleotide biosynthetic process"/>
    <property type="evidence" value="ECO:0007669"/>
    <property type="project" value="UniProtKB-KW"/>
</dbReference>
<keyword evidence="6" id="KW-0862">Zinc</keyword>
<reference evidence="13 14" key="1">
    <citation type="submission" date="2014-11" db="EMBL/GenBank/DDBJ databases">
        <title>Genetic blueprint of the zoonotic pathogen Toxocara canis.</title>
        <authorList>
            <person name="Zhu X.-Q."/>
            <person name="Korhonen P.K."/>
            <person name="Cai H."/>
            <person name="Young N.D."/>
            <person name="Nejsum P."/>
            <person name="von Samson-Himmelstjerna G."/>
            <person name="Boag P.R."/>
            <person name="Tan P."/>
            <person name="Li Q."/>
            <person name="Min J."/>
            <person name="Yang Y."/>
            <person name="Wang X."/>
            <person name="Fang X."/>
            <person name="Hall R.S."/>
            <person name="Hofmann A."/>
            <person name="Sternberg P.W."/>
            <person name="Jex A.R."/>
            <person name="Gasser R.B."/>
        </authorList>
    </citation>
    <scope>NUCLEOTIDE SEQUENCE [LARGE SCALE GENOMIC DNA]</scope>
    <source>
        <strain evidence="13">PN_DK_2014</strain>
    </source>
</reference>
<feature type="domain" description="CMP/dCMP-type deaminase" evidence="12">
    <location>
        <begin position="76"/>
        <end position="213"/>
    </location>
</feature>
<dbReference type="InterPro" id="IPR015517">
    <property type="entry name" value="dCMP_deaminase-rel"/>
</dbReference>
<dbReference type="PROSITE" id="PS51747">
    <property type="entry name" value="CYT_DCMP_DEAMINASES_2"/>
    <property type="match status" value="1"/>
</dbReference>
<dbReference type="PANTHER" id="PTHR11086:SF18">
    <property type="entry name" value="DEOXYCYTIDYLATE DEAMINASE"/>
    <property type="match status" value="1"/>
</dbReference>
<protein>
    <recommendedName>
        <fullName evidence="11">Probable deoxycytidylate deaminase</fullName>
        <ecNumber evidence="8">3.5.4.12</ecNumber>
    </recommendedName>
    <alternativeName>
        <fullName evidence="9">dCMP deaminase</fullName>
    </alternativeName>
</protein>
<evidence type="ECO:0000256" key="6">
    <source>
        <dbReference type="ARBA" id="ARBA00022833"/>
    </source>
</evidence>
<name>A0A0B2VLP1_TOXCA</name>
<dbReference type="AlphaFoldDB" id="A0A0B2VLP1"/>
<keyword evidence="5" id="KW-0378">Hydrolase</keyword>
<dbReference type="FunFam" id="3.40.140.10:FF:000021">
    <property type="entry name" value="Deoxycytidylate deaminase"/>
    <property type="match status" value="1"/>
</dbReference>
<dbReference type="PANTHER" id="PTHR11086">
    <property type="entry name" value="DEOXYCYTIDYLATE DEAMINASE-RELATED"/>
    <property type="match status" value="1"/>
</dbReference>
<dbReference type="CDD" id="cd01286">
    <property type="entry name" value="deoxycytidylate_deaminase"/>
    <property type="match status" value="1"/>
</dbReference>
<dbReference type="GO" id="GO:0005737">
    <property type="term" value="C:cytoplasm"/>
    <property type="evidence" value="ECO:0007669"/>
    <property type="project" value="TreeGrafter"/>
</dbReference>
<dbReference type="EMBL" id="JPKZ01001342">
    <property type="protein sequence ID" value="KHN82533.1"/>
    <property type="molecule type" value="Genomic_DNA"/>
</dbReference>
<comment type="cofactor">
    <cofactor evidence="1">
        <name>Zn(2+)</name>
        <dbReference type="ChEBI" id="CHEBI:29105"/>
    </cofactor>
</comment>
<evidence type="ECO:0000259" key="12">
    <source>
        <dbReference type="PROSITE" id="PS51747"/>
    </source>
</evidence>
<evidence type="ECO:0000256" key="8">
    <source>
        <dbReference type="ARBA" id="ARBA00038938"/>
    </source>
</evidence>
<dbReference type="InterPro" id="IPR002125">
    <property type="entry name" value="CMP_dCMP_dom"/>
</dbReference>
<dbReference type="Gene3D" id="3.40.140.10">
    <property type="entry name" value="Cytidine Deaminase, domain 2"/>
    <property type="match status" value="1"/>
</dbReference>
<comment type="similarity">
    <text evidence="2">Belongs to the cytidine and deoxycytidylate deaminase family.</text>
</comment>
<dbReference type="InterPro" id="IPR016193">
    <property type="entry name" value="Cytidine_deaminase-like"/>
</dbReference>
<comment type="caution">
    <text evidence="13">The sequence shown here is derived from an EMBL/GenBank/DDBJ whole genome shotgun (WGS) entry which is preliminary data.</text>
</comment>
<dbReference type="EC" id="3.5.4.12" evidence="8"/>
<dbReference type="Proteomes" id="UP000031036">
    <property type="component" value="Unassembled WGS sequence"/>
</dbReference>
<dbReference type="SUPFAM" id="SSF53927">
    <property type="entry name" value="Cytidine deaminase-like"/>
    <property type="match status" value="1"/>
</dbReference>